<evidence type="ECO:0000256" key="1">
    <source>
        <dbReference type="SAM" id="MobiDB-lite"/>
    </source>
</evidence>
<accession>A0A8J8XL34</accession>
<reference evidence="2" key="2">
    <citation type="submission" date="2008-12" db="EMBL/GenBank/DDBJ databases">
        <title>Improved gene annotation of the rice (Oryza sativa) genomes.</title>
        <authorList>
            <person name="Wang J."/>
            <person name="Li R."/>
            <person name="Fan W."/>
            <person name="Huang Q."/>
            <person name="Zhang J."/>
            <person name="Zhou Y."/>
            <person name="Hu Y."/>
            <person name="Zi S."/>
            <person name="Li J."/>
            <person name="Ni P."/>
            <person name="Zheng H."/>
            <person name="Zhang Y."/>
            <person name="Zhao M."/>
            <person name="Hao Q."/>
            <person name="McDermott J."/>
            <person name="Samudrala R."/>
            <person name="Kristiansen K."/>
            <person name="Wong G.K.-S."/>
        </authorList>
    </citation>
    <scope>NUCLEOTIDE SEQUENCE</scope>
</reference>
<feature type="compositionally biased region" description="Pro residues" evidence="1">
    <location>
        <begin position="57"/>
        <end position="67"/>
    </location>
</feature>
<proteinExistence type="predicted"/>
<evidence type="ECO:0000313" key="2">
    <source>
        <dbReference type="EMBL" id="EEE62018.1"/>
    </source>
</evidence>
<dbReference type="EMBL" id="CM000142">
    <property type="protein sequence ID" value="EEE62018.1"/>
    <property type="molecule type" value="Genomic_DNA"/>
</dbReference>
<feature type="compositionally biased region" description="Basic residues" evidence="1">
    <location>
        <begin position="74"/>
        <end position="84"/>
    </location>
</feature>
<protein>
    <submittedName>
        <fullName evidence="2">Uncharacterized protein</fullName>
    </submittedName>
</protein>
<gene>
    <name evidence="2" type="ORF">OsJ_16800</name>
</gene>
<name>A0A8J8XL34_ORYSJ</name>
<organism evidence="2">
    <name type="scientific">Oryza sativa subsp. japonica</name>
    <name type="common">Rice</name>
    <dbReference type="NCBI Taxonomy" id="39947"/>
    <lineage>
        <taxon>Eukaryota</taxon>
        <taxon>Viridiplantae</taxon>
        <taxon>Streptophyta</taxon>
        <taxon>Embryophyta</taxon>
        <taxon>Tracheophyta</taxon>
        <taxon>Spermatophyta</taxon>
        <taxon>Magnoliopsida</taxon>
        <taxon>Liliopsida</taxon>
        <taxon>Poales</taxon>
        <taxon>Poaceae</taxon>
        <taxon>BOP clade</taxon>
        <taxon>Oryzoideae</taxon>
        <taxon>Oryzeae</taxon>
        <taxon>Oryzinae</taxon>
        <taxon>Oryza</taxon>
        <taxon>Oryza sativa</taxon>
    </lineage>
</organism>
<sequence>MGRIGASSAQTESTAAGENFKAHDLSRFSRLGLGWRSALHPRVAQLCSLASHSVLQLPPPCLRPTPPATSILGKRPRQPRHRSRPAPYTPPWAQRVVMKRLGVVDNENKVEEQDLLRYLELFKSPLAPSHVQALAALCSVAIPVCGAA</sequence>
<dbReference type="AlphaFoldDB" id="A0A8J8XL34"/>
<reference evidence="2" key="1">
    <citation type="journal article" date="2005" name="PLoS Biol.">
        <title>The genomes of Oryza sativa: a history of duplications.</title>
        <authorList>
            <person name="Yu J."/>
            <person name="Wang J."/>
            <person name="Lin W."/>
            <person name="Li S."/>
            <person name="Li H."/>
            <person name="Zhou J."/>
            <person name="Ni P."/>
            <person name="Dong W."/>
            <person name="Hu S."/>
            <person name="Zeng C."/>
            <person name="Zhang J."/>
            <person name="Zhang Y."/>
            <person name="Li R."/>
            <person name="Xu Z."/>
            <person name="Li S."/>
            <person name="Li X."/>
            <person name="Zheng H."/>
            <person name="Cong L."/>
            <person name="Lin L."/>
            <person name="Yin J."/>
            <person name="Geng J."/>
            <person name="Li G."/>
            <person name="Shi J."/>
            <person name="Liu J."/>
            <person name="Lv H."/>
            <person name="Li J."/>
            <person name="Wang J."/>
            <person name="Deng Y."/>
            <person name="Ran L."/>
            <person name="Shi X."/>
            <person name="Wang X."/>
            <person name="Wu Q."/>
            <person name="Li C."/>
            <person name="Ren X."/>
            <person name="Wang J."/>
            <person name="Wang X."/>
            <person name="Li D."/>
            <person name="Liu D."/>
            <person name="Zhang X."/>
            <person name="Ji Z."/>
            <person name="Zhao W."/>
            <person name="Sun Y."/>
            <person name="Zhang Z."/>
            <person name="Bao J."/>
            <person name="Han Y."/>
            <person name="Dong L."/>
            <person name="Ji J."/>
            <person name="Chen P."/>
            <person name="Wu S."/>
            <person name="Liu J."/>
            <person name="Xiao Y."/>
            <person name="Bu D."/>
            <person name="Tan J."/>
            <person name="Yang L."/>
            <person name="Ye C."/>
            <person name="Zhang J."/>
            <person name="Xu J."/>
            <person name="Zhou Y."/>
            <person name="Yu Y."/>
            <person name="Zhang B."/>
            <person name="Zhuang S."/>
            <person name="Wei H."/>
            <person name="Liu B."/>
            <person name="Lei M."/>
            <person name="Yu H."/>
            <person name="Li Y."/>
            <person name="Xu H."/>
            <person name="Wei S."/>
            <person name="He X."/>
            <person name="Fang L."/>
            <person name="Zhang Z."/>
            <person name="Zhang Y."/>
            <person name="Huang X."/>
            <person name="Su Z."/>
            <person name="Tong W."/>
            <person name="Li J."/>
            <person name="Tong Z."/>
            <person name="Li S."/>
            <person name="Ye J."/>
            <person name="Wang L."/>
            <person name="Fang L."/>
            <person name="Lei T."/>
            <person name="Chen C."/>
            <person name="Chen H."/>
            <person name="Xu Z."/>
            <person name="Li H."/>
            <person name="Huang H."/>
            <person name="Zhang F."/>
            <person name="Xu H."/>
            <person name="Li N."/>
            <person name="Zhao C."/>
            <person name="Li S."/>
            <person name="Dong L."/>
            <person name="Huang Y."/>
            <person name="Li L."/>
            <person name="Xi Y."/>
            <person name="Qi Q."/>
            <person name="Li W."/>
            <person name="Zhang B."/>
            <person name="Hu W."/>
            <person name="Zhang Y."/>
            <person name="Tian X."/>
            <person name="Jiao Y."/>
            <person name="Liang X."/>
            <person name="Jin J."/>
            <person name="Gao L."/>
            <person name="Zheng W."/>
            <person name="Hao B."/>
            <person name="Liu S."/>
            <person name="Wang W."/>
            <person name="Yuan L."/>
            <person name="Cao M."/>
            <person name="McDermott J."/>
            <person name="Samudrala R."/>
            <person name="Wang J."/>
            <person name="Wong G.K."/>
            <person name="Yang H."/>
        </authorList>
    </citation>
    <scope>NUCLEOTIDE SEQUENCE [LARGE SCALE GENOMIC DNA]</scope>
</reference>
<feature type="region of interest" description="Disordered" evidence="1">
    <location>
        <begin position="56"/>
        <end position="89"/>
    </location>
</feature>
<dbReference type="Proteomes" id="UP000007752">
    <property type="component" value="Chromosome 5"/>
</dbReference>